<dbReference type="Pfam" id="PF12833">
    <property type="entry name" value="HTH_18"/>
    <property type="match status" value="1"/>
</dbReference>
<proteinExistence type="predicted"/>
<dbReference type="InterPro" id="IPR052158">
    <property type="entry name" value="INH-QAR"/>
</dbReference>
<name>A0A918Q1W0_9ACTN</name>
<sequence length="338" mass="35929">MTVVALLVLDGAPGPQLTTPGLLFGAVSRRTGRGTDPYELRVCAGPGFRTTAGPGPFGLAARWGLDGLDGAETVIMAGYDGFREEPPAAVLDALRAAAGRGRRIGAVGTGTFALAAAGLLDGRRATTDWRHTGELAVRRPRVEVTAGEAVVADGPFLTSAGVLGGKDLWIRLIEEDHGEPVAREADRRLFLRLPDAGELPGREGGLAPTVRWLEAGLHRPLTLAEIAAHTGTSVRTLNRRFRAETGLSPLQYLLRLRVERAQQLLERGDLPIEHIAARTGLGTPANLRHHFQRLNGTTPGVYRAAFRSMVAMFTQDSPESPGHPDYPGCPPGSSLATD</sequence>
<feature type="domain" description="HTH araC/xylS-type" evidence="4">
    <location>
        <begin position="207"/>
        <end position="305"/>
    </location>
</feature>
<dbReference type="Gene3D" id="1.10.10.60">
    <property type="entry name" value="Homeodomain-like"/>
    <property type="match status" value="1"/>
</dbReference>
<dbReference type="InterPro" id="IPR029062">
    <property type="entry name" value="Class_I_gatase-like"/>
</dbReference>
<dbReference type="AlphaFoldDB" id="A0A918Q1W0"/>
<feature type="region of interest" description="Disordered" evidence="3">
    <location>
        <begin position="315"/>
        <end position="338"/>
    </location>
</feature>
<evidence type="ECO:0000256" key="2">
    <source>
        <dbReference type="ARBA" id="ARBA00023163"/>
    </source>
</evidence>
<accession>A0A918Q1W0</accession>
<dbReference type="Gene3D" id="3.40.50.880">
    <property type="match status" value="1"/>
</dbReference>
<evidence type="ECO:0000313" key="5">
    <source>
        <dbReference type="EMBL" id="GGZ30957.1"/>
    </source>
</evidence>
<dbReference type="InterPro" id="IPR009057">
    <property type="entry name" value="Homeodomain-like_sf"/>
</dbReference>
<dbReference type="SMART" id="SM00342">
    <property type="entry name" value="HTH_ARAC"/>
    <property type="match status" value="1"/>
</dbReference>
<dbReference type="PANTHER" id="PTHR43130:SF3">
    <property type="entry name" value="HTH-TYPE TRANSCRIPTIONAL REGULATOR RV1931C"/>
    <property type="match status" value="1"/>
</dbReference>
<dbReference type="PROSITE" id="PS01124">
    <property type="entry name" value="HTH_ARAC_FAMILY_2"/>
    <property type="match status" value="1"/>
</dbReference>
<keyword evidence="1" id="KW-0805">Transcription regulation</keyword>
<organism evidence="5 6">
    <name type="scientific">Streptomyces inusitatus</name>
    <dbReference type="NCBI Taxonomy" id="68221"/>
    <lineage>
        <taxon>Bacteria</taxon>
        <taxon>Bacillati</taxon>
        <taxon>Actinomycetota</taxon>
        <taxon>Actinomycetes</taxon>
        <taxon>Kitasatosporales</taxon>
        <taxon>Streptomycetaceae</taxon>
        <taxon>Streptomyces</taxon>
    </lineage>
</organism>
<evidence type="ECO:0000313" key="6">
    <source>
        <dbReference type="Proteomes" id="UP000630936"/>
    </source>
</evidence>
<dbReference type="Proteomes" id="UP000630936">
    <property type="component" value="Unassembled WGS sequence"/>
</dbReference>
<evidence type="ECO:0000256" key="1">
    <source>
        <dbReference type="ARBA" id="ARBA00023015"/>
    </source>
</evidence>
<dbReference type="GO" id="GO:0043565">
    <property type="term" value="F:sequence-specific DNA binding"/>
    <property type="evidence" value="ECO:0007669"/>
    <property type="project" value="InterPro"/>
</dbReference>
<comment type="caution">
    <text evidence="5">The sequence shown here is derived from an EMBL/GenBank/DDBJ whole genome shotgun (WGS) entry which is preliminary data.</text>
</comment>
<evidence type="ECO:0000259" key="4">
    <source>
        <dbReference type="PROSITE" id="PS01124"/>
    </source>
</evidence>
<dbReference type="GO" id="GO:0003700">
    <property type="term" value="F:DNA-binding transcription factor activity"/>
    <property type="evidence" value="ECO:0007669"/>
    <property type="project" value="InterPro"/>
</dbReference>
<dbReference type="SUPFAM" id="SSF52317">
    <property type="entry name" value="Class I glutamine amidotransferase-like"/>
    <property type="match status" value="1"/>
</dbReference>
<protein>
    <submittedName>
        <fullName evidence="5">AraC family transcriptional regulator</fullName>
    </submittedName>
</protein>
<dbReference type="RefSeq" id="WP_190123169.1">
    <property type="nucleotide sequence ID" value="NZ_BMWG01000006.1"/>
</dbReference>
<keyword evidence="2" id="KW-0804">Transcription</keyword>
<dbReference type="InterPro" id="IPR018060">
    <property type="entry name" value="HTH_AraC"/>
</dbReference>
<reference evidence="5" key="1">
    <citation type="journal article" date="2014" name="Int. J. Syst. Evol. Microbiol.">
        <title>Complete genome sequence of Corynebacterium casei LMG S-19264T (=DSM 44701T), isolated from a smear-ripened cheese.</title>
        <authorList>
            <consortium name="US DOE Joint Genome Institute (JGI-PGF)"/>
            <person name="Walter F."/>
            <person name="Albersmeier A."/>
            <person name="Kalinowski J."/>
            <person name="Ruckert C."/>
        </authorList>
    </citation>
    <scope>NUCLEOTIDE SEQUENCE</scope>
    <source>
        <strain evidence="5">JCM 4988</strain>
    </source>
</reference>
<dbReference type="SUPFAM" id="SSF46689">
    <property type="entry name" value="Homeodomain-like"/>
    <property type="match status" value="2"/>
</dbReference>
<dbReference type="EMBL" id="BMWG01000006">
    <property type="protein sequence ID" value="GGZ30957.1"/>
    <property type="molecule type" value="Genomic_DNA"/>
</dbReference>
<dbReference type="PANTHER" id="PTHR43130">
    <property type="entry name" value="ARAC-FAMILY TRANSCRIPTIONAL REGULATOR"/>
    <property type="match status" value="1"/>
</dbReference>
<dbReference type="Pfam" id="PF01965">
    <property type="entry name" value="DJ-1_PfpI"/>
    <property type="match status" value="1"/>
</dbReference>
<reference evidence="5" key="2">
    <citation type="submission" date="2020-09" db="EMBL/GenBank/DDBJ databases">
        <authorList>
            <person name="Sun Q."/>
            <person name="Ohkuma M."/>
        </authorList>
    </citation>
    <scope>NUCLEOTIDE SEQUENCE</scope>
    <source>
        <strain evidence="5">JCM 4988</strain>
    </source>
</reference>
<gene>
    <name evidence="5" type="ORF">GCM10010387_25860</name>
</gene>
<keyword evidence="6" id="KW-1185">Reference proteome</keyword>
<evidence type="ECO:0000256" key="3">
    <source>
        <dbReference type="SAM" id="MobiDB-lite"/>
    </source>
</evidence>
<dbReference type="InterPro" id="IPR002818">
    <property type="entry name" value="DJ-1/PfpI"/>
</dbReference>